<dbReference type="EMBL" id="JBBNAF010000010">
    <property type="protein sequence ID" value="KAK9106423.1"/>
    <property type="molecule type" value="Genomic_DNA"/>
</dbReference>
<keyword evidence="2" id="KW-1185">Reference proteome</keyword>
<evidence type="ECO:0000313" key="1">
    <source>
        <dbReference type="EMBL" id="KAK9106423.1"/>
    </source>
</evidence>
<name>A0AAP0HYJ0_9MAGN</name>
<protein>
    <submittedName>
        <fullName evidence="1">Uncharacterized protein</fullName>
    </submittedName>
</protein>
<dbReference type="Proteomes" id="UP001420932">
    <property type="component" value="Unassembled WGS sequence"/>
</dbReference>
<proteinExistence type="predicted"/>
<accession>A0AAP0HYJ0</accession>
<gene>
    <name evidence="1" type="ORF">Syun_022434</name>
</gene>
<reference evidence="1 2" key="1">
    <citation type="submission" date="2024-01" db="EMBL/GenBank/DDBJ databases">
        <title>Genome assemblies of Stephania.</title>
        <authorList>
            <person name="Yang L."/>
        </authorList>
    </citation>
    <scope>NUCLEOTIDE SEQUENCE [LARGE SCALE GENOMIC DNA]</scope>
    <source>
        <strain evidence="1">YNDBR</strain>
        <tissue evidence="1">Leaf</tissue>
    </source>
</reference>
<comment type="caution">
    <text evidence="1">The sequence shown here is derived from an EMBL/GenBank/DDBJ whole genome shotgun (WGS) entry which is preliminary data.</text>
</comment>
<organism evidence="1 2">
    <name type="scientific">Stephania yunnanensis</name>
    <dbReference type="NCBI Taxonomy" id="152371"/>
    <lineage>
        <taxon>Eukaryota</taxon>
        <taxon>Viridiplantae</taxon>
        <taxon>Streptophyta</taxon>
        <taxon>Embryophyta</taxon>
        <taxon>Tracheophyta</taxon>
        <taxon>Spermatophyta</taxon>
        <taxon>Magnoliopsida</taxon>
        <taxon>Ranunculales</taxon>
        <taxon>Menispermaceae</taxon>
        <taxon>Menispermoideae</taxon>
        <taxon>Cissampelideae</taxon>
        <taxon>Stephania</taxon>
    </lineage>
</organism>
<dbReference type="AlphaFoldDB" id="A0AAP0HYJ0"/>
<evidence type="ECO:0000313" key="2">
    <source>
        <dbReference type="Proteomes" id="UP001420932"/>
    </source>
</evidence>
<sequence>MIVRNSSSCMLYMYKSVIRYDADVFHCDVARWASASSSLSENLSSLEGGIAQLRNIKEEVGGMVQMAEAQQMPCRPVVRGWLVRVQGTDDHVTSVVVQSNKELQDRWSSCCPKLNCCRSYKLGKEVVE</sequence>